<accession>A0A6A0B4M2</accession>
<proteinExistence type="predicted"/>
<evidence type="ECO:0000313" key="2">
    <source>
        <dbReference type="EMBL" id="GFH40329.1"/>
    </source>
</evidence>
<evidence type="ECO:0000259" key="1">
    <source>
        <dbReference type="Pfam" id="PF01521"/>
    </source>
</evidence>
<dbReference type="EMBL" id="BLLH01000002">
    <property type="protein sequence ID" value="GFH40329.1"/>
    <property type="molecule type" value="Genomic_DNA"/>
</dbReference>
<sequence length="115" mass="12925">MKITFDDKILAKVADFSDADLVLDFDNTIGENGRPVEGCSIGTNYRLIAINKGTVPESFDTVIDSNFAPLHFKKYGQMFLTKDMTLSEDSVRRVQLKESGEVIDSNVQILDYRQV</sequence>
<evidence type="ECO:0000313" key="3">
    <source>
        <dbReference type="Proteomes" id="UP000475928"/>
    </source>
</evidence>
<protein>
    <recommendedName>
        <fullName evidence="1">Core domain-containing protein</fullName>
    </recommendedName>
</protein>
<keyword evidence="3" id="KW-1185">Reference proteome</keyword>
<dbReference type="Gene3D" id="2.60.300.12">
    <property type="entry name" value="HesB-like domain"/>
    <property type="match status" value="1"/>
</dbReference>
<dbReference type="SUPFAM" id="SSF89360">
    <property type="entry name" value="HesB-like domain"/>
    <property type="match status" value="1"/>
</dbReference>
<comment type="caution">
    <text evidence="2">The sequence shown here is derived from an EMBL/GenBank/DDBJ whole genome shotgun (WGS) entry which is preliminary data.</text>
</comment>
<dbReference type="RefSeq" id="WP_172355734.1">
    <property type="nucleotide sequence ID" value="NZ_BLLH01000002.1"/>
</dbReference>
<dbReference type="Pfam" id="PF01521">
    <property type="entry name" value="Fe-S_biosyn"/>
    <property type="match status" value="1"/>
</dbReference>
<dbReference type="InterPro" id="IPR035903">
    <property type="entry name" value="HesB-like_dom_sf"/>
</dbReference>
<dbReference type="Proteomes" id="UP000475928">
    <property type="component" value="Unassembled WGS sequence"/>
</dbReference>
<gene>
    <name evidence="2" type="primary">ykiE</name>
    <name evidence="2" type="ORF">Hs20B_07270</name>
</gene>
<feature type="domain" description="Core" evidence="1">
    <location>
        <begin position="1"/>
        <end position="111"/>
    </location>
</feature>
<dbReference type="AlphaFoldDB" id="A0A6A0B4M2"/>
<reference evidence="2 3" key="1">
    <citation type="submission" date="2020-02" db="EMBL/GenBank/DDBJ databases">
        <title>Draft genome sequence of Lactococcus sp. Hs20B0-1.</title>
        <authorList>
            <person name="Noda S."/>
            <person name="Yuki M."/>
            <person name="Ohkuma M."/>
        </authorList>
    </citation>
    <scope>NUCLEOTIDE SEQUENCE [LARGE SCALE GENOMIC DNA]</scope>
    <source>
        <strain evidence="2 3">Hs20B0-1</strain>
    </source>
</reference>
<name>A0A6A0B4M2_9LACT</name>
<organism evidence="2 3">
    <name type="scientific">Pseudolactococcus insecticola</name>
    <dbReference type="NCBI Taxonomy" id="2709158"/>
    <lineage>
        <taxon>Bacteria</taxon>
        <taxon>Bacillati</taxon>
        <taxon>Bacillota</taxon>
        <taxon>Bacilli</taxon>
        <taxon>Lactobacillales</taxon>
        <taxon>Streptococcaceae</taxon>
        <taxon>Pseudolactococcus</taxon>
    </lineage>
</organism>
<dbReference type="InterPro" id="IPR000361">
    <property type="entry name" value="ATAP_core_dom"/>
</dbReference>